<accession>A0A6P1T779</accession>
<keyword evidence="2" id="KW-1185">Reference proteome</keyword>
<sequence>MPGNAYNFGIQPAPWHPGVEHVAVTPKGRIRIEMEDTYRSAVAAGRVRVIVLRAGDFIDDDPEGTWLGDGILRKLASNRINYPGPFDVPHAWAYLPDLGRAASMLAEKRAELPPFTDIAFPGYTLTGRELSDAIAHVTGREPMLSRMSWWPLRMLAPFWSLAAGMVEMRYLWRHPHCFDAAAFEAELPDFEHTPVEVALSPLIGRLTNKSAHVHGNLISTQTSL</sequence>
<dbReference type="RefSeq" id="WP_161862978.1">
    <property type="nucleotide sequence ID" value="NZ_CP046620.1"/>
</dbReference>
<organism evidence="1 2">
    <name type="scientific">Algicella marina</name>
    <dbReference type="NCBI Taxonomy" id="2683284"/>
    <lineage>
        <taxon>Bacteria</taxon>
        <taxon>Pseudomonadati</taxon>
        <taxon>Pseudomonadota</taxon>
        <taxon>Alphaproteobacteria</taxon>
        <taxon>Rhodobacterales</taxon>
        <taxon>Paracoccaceae</taxon>
        <taxon>Algicella</taxon>
    </lineage>
</organism>
<evidence type="ECO:0000313" key="2">
    <source>
        <dbReference type="Proteomes" id="UP000464495"/>
    </source>
</evidence>
<evidence type="ECO:0000313" key="1">
    <source>
        <dbReference type="EMBL" id="QHQ36432.1"/>
    </source>
</evidence>
<dbReference type="InterPro" id="IPR036291">
    <property type="entry name" value="NAD(P)-bd_dom_sf"/>
</dbReference>
<dbReference type="Gene3D" id="3.40.50.720">
    <property type="entry name" value="NAD(P)-binding Rossmann-like Domain"/>
    <property type="match status" value="1"/>
</dbReference>
<dbReference type="AlphaFoldDB" id="A0A6P1T779"/>
<reference evidence="1 2" key="1">
    <citation type="submission" date="2019-12" db="EMBL/GenBank/DDBJ databases">
        <title>Complete genome sequence of Algicella marina strain 9Alg 56(T) isolated from the red alga Tichocarpus crinitus.</title>
        <authorList>
            <person name="Kim S.-G."/>
            <person name="Nedashkovskaya O.I."/>
        </authorList>
    </citation>
    <scope>NUCLEOTIDE SEQUENCE [LARGE SCALE GENOMIC DNA]</scope>
    <source>
        <strain evidence="1 2">9Alg 56</strain>
    </source>
</reference>
<proteinExistence type="predicted"/>
<protein>
    <submittedName>
        <fullName evidence="1">Epimerase</fullName>
    </submittedName>
</protein>
<dbReference type="SUPFAM" id="SSF51735">
    <property type="entry name" value="NAD(P)-binding Rossmann-fold domains"/>
    <property type="match status" value="1"/>
</dbReference>
<dbReference type="Proteomes" id="UP000464495">
    <property type="component" value="Chromosome"/>
</dbReference>
<name>A0A6P1T779_9RHOB</name>
<dbReference type="EMBL" id="CP046620">
    <property type="protein sequence ID" value="QHQ36432.1"/>
    <property type="molecule type" value="Genomic_DNA"/>
</dbReference>
<dbReference type="KEGG" id="amaq:GO499_15235"/>
<gene>
    <name evidence="1" type="ORF">GO499_15235</name>
</gene>